<dbReference type="InterPro" id="IPR006073">
    <property type="entry name" value="GTP-bd"/>
</dbReference>
<keyword evidence="3 8" id="KW-0690">Ribosome biogenesis</keyword>
<evidence type="ECO:0000256" key="6">
    <source>
        <dbReference type="ARBA" id="ARBA00023134"/>
    </source>
</evidence>
<name>A0A916ZUR5_9HYPH</name>
<comment type="subunit">
    <text evidence="8">Associates with the 50S ribosomal subunit.</text>
</comment>
<comment type="function">
    <text evidence="8 10">GTPase that plays an essential role in the late steps of ribosome biogenesis.</text>
</comment>
<dbReference type="PRINTS" id="PR00326">
    <property type="entry name" value="GTP1OBG"/>
</dbReference>
<dbReference type="Gene3D" id="3.40.50.300">
    <property type="entry name" value="P-loop containing nucleotide triphosphate hydrolases"/>
    <property type="match status" value="2"/>
</dbReference>
<reference evidence="12" key="1">
    <citation type="journal article" date="2014" name="Int. J. Syst. Evol. Microbiol.">
        <title>Complete genome sequence of Corynebacterium casei LMG S-19264T (=DSM 44701T), isolated from a smear-ripened cheese.</title>
        <authorList>
            <consortium name="US DOE Joint Genome Institute (JGI-PGF)"/>
            <person name="Walter F."/>
            <person name="Albersmeier A."/>
            <person name="Kalinowski J."/>
            <person name="Ruckert C."/>
        </authorList>
    </citation>
    <scope>NUCLEOTIDE SEQUENCE</scope>
    <source>
        <strain evidence="12">CGMCC 1.15367</strain>
    </source>
</reference>
<dbReference type="InterPro" id="IPR027417">
    <property type="entry name" value="P-loop_NTPase"/>
</dbReference>
<organism evidence="12 13">
    <name type="scientific">Aureimonas endophytica</name>
    <dbReference type="NCBI Taxonomy" id="2027858"/>
    <lineage>
        <taxon>Bacteria</taxon>
        <taxon>Pseudomonadati</taxon>
        <taxon>Pseudomonadota</taxon>
        <taxon>Alphaproteobacteria</taxon>
        <taxon>Hyphomicrobiales</taxon>
        <taxon>Aurantimonadaceae</taxon>
        <taxon>Aureimonas</taxon>
    </lineage>
</organism>
<evidence type="ECO:0000256" key="3">
    <source>
        <dbReference type="ARBA" id="ARBA00022517"/>
    </source>
</evidence>
<dbReference type="PIRSF" id="PIRSF006485">
    <property type="entry name" value="GTP-binding_EngA"/>
    <property type="match status" value="1"/>
</dbReference>
<dbReference type="Pfam" id="PF01926">
    <property type="entry name" value="MMR_HSR1"/>
    <property type="match status" value="2"/>
</dbReference>
<accession>A0A916ZUR5</accession>
<evidence type="ECO:0000256" key="1">
    <source>
        <dbReference type="ARBA" id="ARBA00008279"/>
    </source>
</evidence>
<dbReference type="Proteomes" id="UP000644699">
    <property type="component" value="Unassembled WGS sequence"/>
</dbReference>
<evidence type="ECO:0000256" key="7">
    <source>
        <dbReference type="ARBA" id="ARBA00032345"/>
    </source>
</evidence>
<feature type="binding site" evidence="8">
    <location>
        <begin position="55"/>
        <end position="59"/>
    </location>
    <ligand>
        <name>GTP</name>
        <dbReference type="ChEBI" id="CHEBI:37565"/>
        <label>1</label>
    </ligand>
</feature>
<dbReference type="InterPro" id="IPR005225">
    <property type="entry name" value="Small_GTP-bd"/>
</dbReference>
<dbReference type="Pfam" id="PF14714">
    <property type="entry name" value="KH_dom-like"/>
    <property type="match status" value="1"/>
</dbReference>
<gene>
    <name evidence="8 12" type="primary">der</name>
    <name evidence="12" type="ORF">GCM10011390_37490</name>
</gene>
<dbReference type="EMBL" id="BMIQ01000006">
    <property type="protein sequence ID" value="GGE14887.1"/>
    <property type="molecule type" value="Genomic_DNA"/>
</dbReference>
<feature type="binding site" evidence="8">
    <location>
        <begin position="257"/>
        <end position="261"/>
    </location>
    <ligand>
        <name>GTP</name>
        <dbReference type="ChEBI" id="CHEBI:37565"/>
        <label>2</label>
    </ligand>
</feature>
<dbReference type="GO" id="GO:0005525">
    <property type="term" value="F:GTP binding"/>
    <property type="evidence" value="ECO:0007669"/>
    <property type="project" value="UniProtKB-UniRule"/>
</dbReference>
<keyword evidence="5 8" id="KW-0547">Nucleotide-binding</keyword>
<evidence type="ECO:0000256" key="8">
    <source>
        <dbReference type="HAMAP-Rule" id="MF_00195"/>
    </source>
</evidence>
<comment type="caution">
    <text evidence="12">The sequence shown here is derived from an EMBL/GenBank/DDBJ whole genome shotgun (WGS) entry which is preliminary data.</text>
</comment>
<feature type="binding site" evidence="8">
    <location>
        <begin position="322"/>
        <end position="325"/>
    </location>
    <ligand>
        <name>GTP</name>
        <dbReference type="ChEBI" id="CHEBI:37565"/>
        <label>2</label>
    </ligand>
</feature>
<feature type="domain" description="EngA-type G" evidence="11">
    <location>
        <begin position="2"/>
        <end position="166"/>
    </location>
</feature>
<feature type="binding site" evidence="8">
    <location>
        <begin position="118"/>
        <end position="121"/>
    </location>
    <ligand>
        <name>GTP</name>
        <dbReference type="ChEBI" id="CHEBI:37565"/>
        <label>1</label>
    </ligand>
</feature>
<dbReference type="RefSeq" id="WP_188911201.1">
    <property type="nucleotide sequence ID" value="NZ_BMIQ01000006.1"/>
</dbReference>
<dbReference type="FunFam" id="3.30.300.20:FF:000004">
    <property type="entry name" value="GTPase Der"/>
    <property type="match status" value="1"/>
</dbReference>
<evidence type="ECO:0000256" key="10">
    <source>
        <dbReference type="RuleBase" id="RU004481"/>
    </source>
</evidence>
<dbReference type="InterPro" id="IPR016484">
    <property type="entry name" value="GTPase_Der"/>
</dbReference>
<dbReference type="CDD" id="cd01894">
    <property type="entry name" value="EngA1"/>
    <property type="match status" value="1"/>
</dbReference>
<dbReference type="NCBIfam" id="TIGR00231">
    <property type="entry name" value="small_GTP"/>
    <property type="match status" value="2"/>
</dbReference>
<protein>
    <recommendedName>
        <fullName evidence="2 8">GTPase Der</fullName>
    </recommendedName>
    <alternativeName>
        <fullName evidence="7 8">GTP-binding protein EngA</fullName>
    </alternativeName>
</protein>
<dbReference type="PANTHER" id="PTHR43834:SF6">
    <property type="entry name" value="GTPASE DER"/>
    <property type="match status" value="1"/>
</dbReference>
<dbReference type="InterPro" id="IPR031166">
    <property type="entry name" value="G_ENGA"/>
</dbReference>
<dbReference type="AlphaFoldDB" id="A0A916ZUR5"/>
<dbReference type="InterPro" id="IPR015946">
    <property type="entry name" value="KH_dom-like_a/b"/>
</dbReference>
<dbReference type="Gene3D" id="3.30.300.20">
    <property type="match status" value="1"/>
</dbReference>
<dbReference type="GO" id="GO:0042254">
    <property type="term" value="P:ribosome biogenesis"/>
    <property type="evidence" value="ECO:0007669"/>
    <property type="project" value="UniProtKB-KW"/>
</dbReference>
<evidence type="ECO:0000313" key="13">
    <source>
        <dbReference type="Proteomes" id="UP000644699"/>
    </source>
</evidence>
<feature type="binding site" evidence="8">
    <location>
        <begin position="210"/>
        <end position="217"/>
    </location>
    <ligand>
        <name>GTP</name>
        <dbReference type="ChEBI" id="CHEBI:37565"/>
        <label>2</label>
    </ligand>
</feature>
<proteinExistence type="inferred from homology"/>
<keyword evidence="4 10" id="KW-0677">Repeat</keyword>
<keyword evidence="13" id="KW-1185">Reference proteome</keyword>
<dbReference type="NCBIfam" id="TIGR03594">
    <property type="entry name" value="GTPase_EngA"/>
    <property type="match status" value="1"/>
</dbReference>
<sequence length="475" mass="52139">MVAIAIIGRPNVGKSTLFNRLVGKRLALVDDQPGVTRDRRQGEARLLDLEFSVIDTAGLENAANDSLEARMRQQTERAVEEADLSLFVIDAKAGVTPEDDFFGDLLRRKGGRVVLVANKAEARGSDAGFYDAFALGLGEPVAISAEHGEGMGDLRDALVSALGEAAFGLDQDEVEEAEVAVPTAPALDENGEEIIEAYDATKPLRIAVVGRPNAGKSTLVNRFLGEDRLLTGPEAGVTRDSISVEWEWRGRRIKMFDTAGLRRRAKVQEKLEKLSVADALRAVKFAEVVVIVLDATIPFERQDLSIADLVVREGRAPVIAFNKWDLVEDRQALLASLHEMTERLLPQARGIRAVPVSGETGEGLDRLMQSIATTHEIWNRRVSTSKLNQWLDRVTAHHPPPAVAGRRVNIKYMTQVKTRPPTFVLSVSRPEALGASYQRYLVNGLRETFGIAGVPIRLNFRKTHNPFAGRAKPKP</sequence>
<evidence type="ECO:0000256" key="4">
    <source>
        <dbReference type="ARBA" id="ARBA00022737"/>
    </source>
</evidence>
<feature type="binding site" evidence="8">
    <location>
        <begin position="8"/>
        <end position="15"/>
    </location>
    <ligand>
        <name>GTP</name>
        <dbReference type="ChEBI" id="CHEBI:37565"/>
        <label>1</label>
    </ligand>
</feature>
<dbReference type="FunFam" id="3.40.50.300:FF:000057">
    <property type="entry name" value="GTPase Der"/>
    <property type="match status" value="1"/>
</dbReference>
<dbReference type="PANTHER" id="PTHR43834">
    <property type="entry name" value="GTPASE DER"/>
    <property type="match status" value="1"/>
</dbReference>
<dbReference type="CDD" id="cd01895">
    <property type="entry name" value="EngA2"/>
    <property type="match status" value="1"/>
</dbReference>
<evidence type="ECO:0000313" key="12">
    <source>
        <dbReference type="EMBL" id="GGE14887.1"/>
    </source>
</evidence>
<dbReference type="InterPro" id="IPR032859">
    <property type="entry name" value="KH_dom-like"/>
</dbReference>
<evidence type="ECO:0000256" key="2">
    <source>
        <dbReference type="ARBA" id="ARBA00020953"/>
    </source>
</evidence>
<dbReference type="SUPFAM" id="SSF52540">
    <property type="entry name" value="P-loop containing nucleoside triphosphate hydrolases"/>
    <property type="match status" value="2"/>
</dbReference>
<evidence type="ECO:0000256" key="5">
    <source>
        <dbReference type="ARBA" id="ARBA00022741"/>
    </source>
</evidence>
<dbReference type="HAMAP" id="MF_00195">
    <property type="entry name" value="GTPase_Der"/>
    <property type="match status" value="1"/>
</dbReference>
<comment type="similarity">
    <text evidence="1 8 9 10">Belongs to the TRAFAC class TrmE-Era-EngA-EngB-Septin-like GTPase superfamily. EngA (Der) GTPase family.</text>
</comment>
<reference evidence="12" key="2">
    <citation type="submission" date="2020-09" db="EMBL/GenBank/DDBJ databases">
        <authorList>
            <person name="Sun Q."/>
            <person name="Zhou Y."/>
        </authorList>
    </citation>
    <scope>NUCLEOTIDE SEQUENCE</scope>
    <source>
        <strain evidence="12">CGMCC 1.15367</strain>
    </source>
</reference>
<dbReference type="PROSITE" id="PS51712">
    <property type="entry name" value="G_ENGA"/>
    <property type="match status" value="2"/>
</dbReference>
<evidence type="ECO:0000259" key="11">
    <source>
        <dbReference type="PROSITE" id="PS51712"/>
    </source>
</evidence>
<keyword evidence="6 8" id="KW-0342">GTP-binding</keyword>
<evidence type="ECO:0000256" key="9">
    <source>
        <dbReference type="PROSITE-ProRule" id="PRU01049"/>
    </source>
</evidence>
<feature type="domain" description="EngA-type G" evidence="11">
    <location>
        <begin position="204"/>
        <end position="379"/>
    </location>
</feature>